<reference evidence="3 4" key="1">
    <citation type="submission" date="2024-06" db="EMBL/GenBank/DDBJ databases">
        <title>A chromosome level genome sequence of Diviner's sage (Salvia divinorum).</title>
        <authorList>
            <person name="Ford S.A."/>
            <person name="Ro D.-K."/>
            <person name="Ness R.W."/>
            <person name="Phillips M.A."/>
        </authorList>
    </citation>
    <scope>NUCLEOTIDE SEQUENCE [LARGE SCALE GENOMIC DNA]</scope>
    <source>
        <strain evidence="3">SAF-2024a</strain>
        <tissue evidence="3">Leaf</tissue>
    </source>
</reference>
<sequence>MVGRDVEKMLAVGLVWGATNALMRKGANLWDQALKSTPQTNTPLLRKWLKLLLIWQYTLPFIVNLSASATFFAILSDSPISVAVPVTNATTFAATAVFGIILGEETRVGLALFGEMASLTNKLIAHVAFKAGGDIFHHLMCNNPRHLVNATPDKIQECKMHQGDYGVNGSVIEWSYNVDGKPQTAKQVLQGIDKEKKQISWKMLEGDLCVLYKDMVITVHVETKNGVDFVTWTVDYELIAPENPHPMSLLNFVICLTKDMESHIFG</sequence>
<dbReference type="InterPro" id="IPR000916">
    <property type="entry name" value="Bet_v_I/MLP"/>
</dbReference>
<organism evidence="3 4">
    <name type="scientific">Salvia divinorum</name>
    <name type="common">Maria pastora</name>
    <name type="synonym">Diviner's sage</name>
    <dbReference type="NCBI Taxonomy" id="28513"/>
    <lineage>
        <taxon>Eukaryota</taxon>
        <taxon>Viridiplantae</taxon>
        <taxon>Streptophyta</taxon>
        <taxon>Embryophyta</taxon>
        <taxon>Tracheophyta</taxon>
        <taxon>Spermatophyta</taxon>
        <taxon>Magnoliopsida</taxon>
        <taxon>eudicotyledons</taxon>
        <taxon>Gunneridae</taxon>
        <taxon>Pentapetalae</taxon>
        <taxon>asterids</taxon>
        <taxon>lamiids</taxon>
        <taxon>Lamiales</taxon>
        <taxon>Lamiaceae</taxon>
        <taxon>Nepetoideae</taxon>
        <taxon>Mentheae</taxon>
        <taxon>Salviinae</taxon>
        <taxon>Salvia</taxon>
        <taxon>Salvia subgen. Calosphace</taxon>
    </lineage>
</organism>
<dbReference type="Gene3D" id="3.30.530.20">
    <property type="match status" value="1"/>
</dbReference>
<keyword evidence="1" id="KW-1133">Transmembrane helix</keyword>
<dbReference type="InterPro" id="IPR018908">
    <property type="entry name" value="TMEM234"/>
</dbReference>
<feature type="transmembrane region" description="Helical" evidence="1">
    <location>
        <begin position="51"/>
        <end position="74"/>
    </location>
</feature>
<dbReference type="PANTHER" id="PTHR31907">
    <property type="entry name" value="MLP-LIKE PROTEIN 423"/>
    <property type="match status" value="1"/>
</dbReference>
<feature type="transmembrane region" description="Helical" evidence="1">
    <location>
        <begin position="80"/>
        <end position="102"/>
    </location>
</feature>
<evidence type="ECO:0000259" key="2">
    <source>
        <dbReference type="SMART" id="SM01037"/>
    </source>
</evidence>
<proteinExistence type="predicted"/>
<dbReference type="Pfam" id="PF10639">
    <property type="entry name" value="TMEM234"/>
    <property type="match status" value="1"/>
</dbReference>
<dbReference type="AlphaFoldDB" id="A0ABD1GU28"/>
<evidence type="ECO:0000313" key="3">
    <source>
        <dbReference type="EMBL" id="KAL1547656.1"/>
    </source>
</evidence>
<keyword evidence="4" id="KW-1185">Reference proteome</keyword>
<dbReference type="InterPro" id="IPR051761">
    <property type="entry name" value="MLP-like_ligand-binding"/>
</dbReference>
<feature type="domain" description="Bet v I/Major latex protein" evidence="2">
    <location>
        <begin position="118"/>
        <end position="265"/>
    </location>
</feature>
<dbReference type="SMART" id="SM01037">
    <property type="entry name" value="Bet_v_1"/>
    <property type="match status" value="1"/>
</dbReference>
<keyword evidence="1" id="KW-0812">Transmembrane</keyword>
<name>A0ABD1GU28_SALDI</name>
<keyword evidence="1" id="KW-0472">Membrane</keyword>
<evidence type="ECO:0000256" key="1">
    <source>
        <dbReference type="SAM" id="Phobius"/>
    </source>
</evidence>
<accession>A0ABD1GU28</accession>
<dbReference type="SUPFAM" id="SSF55961">
    <property type="entry name" value="Bet v1-like"/>
    <property type="match status" value="1"/>
</dbReference>
<evidence type="ECO:0000313" key="4">
    <source>
        <dbReference type="Proteomes" id="UP001567538"/>
    </source>
</evidence>
<dbReference type="InterPro" id="IPR023393">
    <property type="entry name" value="START-like_dom_sf"/>
</dbReference>
<dbReference type="EMBL" id="JBEAFC010000007">
    <property type="protein sequence ID" value="KAL1547656.1"/>
    <property type="molecule type" value="Genomic_DNA"/>
</dbReference>
<dbReference type="Proteomes" id="UP001567538">
    <property type="component" value="Unassembled WGS sequence"/>
</dbReference>
<protein>
    <submittedName>
        <fullName evidence="3">MLP-like protein 43</fullName>
    </submittedName>
</protein>
<comment type="caution">
    <text evidence="3">The sequence shown here is derived from an EMBL/GenBank/DDBJ whole genome shotgun (WGS) entry which is preliminary data.</text>
</comment>
<dbReference type="Pfam" id="PF00407">
    <property type="entry name" value="Bet_v_1"/>
    <property type="match status" value="1"/>
</dbReference>
<gene>
    <name evidence="3" type="ORF">AAHA92_15983</name>
</gene>